<keyword evidence="5" id="KW-0378">Hydrolase</keyword>
<keyword evidence="3" id="KW-0540">Nuclease</keyword>
<keyword evidence="10" id="KW-1185">Reference proteome</keyword>
<dbReference type="Pfam" id="PF03732">
    <property type="entry name" value="Retrotrans_gag"/>
    <property type="match status" value="1"/>
</dbReference>
<dbReference type="InterPro" id="IPR005162">
    <property type="entry name" value="Retrotrans_gag_dom"/>
</dbReference>
<comment type="caution">
    <text evidence="9">The sequence shown here is derived from an EMBL/GenBank/DDBJ whole genome shotgun (WGS) entry which is preliminary data.</text>
</comment>
<dbReference type="Gene3D" id="3.10.20.370">
    <property type="match status" value="1"/>
</dbReference>
<dbReference type="FunFam" id="3.10.20.370:FF:000001">
    <property type="entry name" value="Retrovirus-related Pol polyprotein from transposon 17.6-like protein"/>
    <property type="match status" value="1"/>
</dbReference>
<dbReference type="GO" id="GO:0004519">
    <property type="term" value="F:endonuclease activity"/>
    <property type="evidence" value="ECO:0007669"/>
    <property type="project" value="UniProtKB-KW"/>
</dbReference>
<evidence type="ECO:0008006" key="11">
    <source>
        <dbReference type="Google" id="ProtNLM"/>
    </source>
</evidence>
<keyword evidence="6" id="KW-0695">RNA-directed DNA polymerase</keyword>
<dbReference type="CDD" id="cd09274">
    <property type="entry name" value="RNase_HI_RT_Ty3"/>
    <property type="match status" value="1"/>
</dbReference>
<proteinExistence type="predicted"/>
<evidence type="ECO:0000256" key="1">
    <source>
        <dbReference type="ARBA" id="ARBA00022679"/>
    </source>
</evidence>
<feature type="domain" description="Retrotransposon gag" evidence="7">
    <location>
        <begin position="85"/>
        <end position="176"/>
    </location>
</feature>
<accession>A0AAN9XFR0</accession>
<protein>
    <recommendedName>
        <fullName evidence="11">Reverse transcriptase RNase H-like domain-containing protein</fullName>
    </recommendedName>
</protein>
<evidence type="ECO:0000256" key="2">
    <source>
        <dbReference type="ARBA" id="ARBA00022695"/>
    </source>
</evidence>
<reference evidence="9 10" key="1">
    <citation type="submission" date="2024-01" db="EMBL/GenBank/DDBJ databases">
        <title>The genomes of 5 underutilized Papilionoideae crops provide insights into root nodulation and disease resistanc.</title>
        <authorList>
            <person name="Jiang F."/>
        </authorList>
    </citation>
    <scope>NUCLEOTIDE SEQUENCE [LARGE SCALE GENOMIC DNA]</scope>
    <source>
        <strain evidence="9">DUOXIRENSHENG_FW03</strain>
        <tissue evidence="9">Leaves</tissue>
    </source>
</reference>
<evidence type="ECO:0000259" key="8">
    <source>
        <dbReference type="Pfam" id="PF17917"/>
    </source>
</evidence>
<keyword evidence="4" id="KW-0255">Endonuclease</keyword>
<sequence>MAVNHERTLKELVALDVGYQPLCFQVPPLQEGVASYELKYGLIHLLLEFHGLAGEDPHKHLMEFHLVYSTMRLVDVPEDFVKMKAFPFSLCDTAKDWLYLQPTPSTTWNDMKRRFLEKIFPASRTATIRKEISGIRQLQGETLYEYWERFNKPCTTCPNHQINEQLLIQYFYKGLLPMERNMIDVASRGALMDKTPAAARYLISNMAENSQQFSSRSVINSIISMKHPVEDHSILHDHHSVFLLDILEDRNVFTHIDAPMRMTCVPYVLKSTLPYVLYLLSHLPLQPPNLELLFESMCDASDYALGAVLSQKVGKIPHVIAYVSRTLNSAQINDTTTKKDLLAIVFALDKFFPYLLGSKITVFTDHVALKFLLKKPDAKPRLIRWVLLLQEFDIDIKDKSGALNQVVDHLSRIKGTINPLPIHDNFPDDCLFTLFSMDSAPWFVDVVNYLVTSILPPNMFRSQIDKLKSDAKYYVWDDPYPWKFCNDQLKFRMKLPAKYSK</sequence>
<evidence type="ECO:0000256" key="3">
    <source>
        <dbReference type="ARBA" id="ARBA00022722"/>
    </source>
</evidence>
<feature type="domain" description="Reverse transcriptase RNase H-like" evidence="8">
    <location>
        <begin position="294"/>
        <end position="392"/>
    </location>
</feature>
<evidence type="ECO:0000256" key="4">
    <source>
        <dbReference type="ARBA" id="ARBA00022759"/>
    </source>
</evidence>
<keyword evidence="2" id="KW-0548">Nucleotidyltransferase</keyword>
<evidence type="ECO:0000313" key="10">
    <source>
        <dbReference type="Proteomes" id="UP001386955"/>
    </source>
</evidence>
<dbReference type="InterPro" id="IPR041373">
    <property type="entry name" value="RT_RNaseH"/>
</dbReference>
<dbReference type="PANTHER" id="PTHR34072">
    <property type="entry name" value="ENZYMATIC POLYPROTEIN-RELATED"/>
    <property type="match status" value="1"/>
</dbReference>
<dbReference type="InterPro" id="IPR043502">
    <property type="entry name" value="DNA/RNA_pol_sf"/>
</dbReference>
<dbReference type="EMBL" id="JAYMYS010000006">
    <property type="protein sequence ID" value="KAK7390555.1"/>
    <property type="molecule type" value="Genomic_DNA"/>
</dbReference>
<dbReference type="PANTHER" id="PTHR34072:SF57">
    <property type="entry name" value="RNA-DIRECTED DNA POLYMERASE"/>
    <property type="match status" value="1"/>
</dbReference>
<dbReference type="SUPFAM" id="SSF56672">
    <property type="entry name" value="DNA/RNA polymerases"/>
    <property type="match status" value="1"/>
</dbReference>
<evidence type="ECO:0000256" key="5">
    <source>
        <dbReference type="ARBA" id="ARBA00022801"/>
    </source>
</evidence>
<dbReference type="Proteomes" id="UP001386955">
    <property type="component" value="Unassembled WGS sequence"/>
</dbReference>
<keyword evidence="1" id="KW-0808">Transferase</keyword>
<name>A0AAN9XFR0_PSOTE</name>
<gene>
    <name evidence="9" type="ORF">VNO78_25864</name>
</gene>
<evidence type="ECO:0000256" key="6">
    <source>
        <dbReference type="ARBA" id="ARBA00022918"/>
    </source>
</evidence>
<evidence type="ECO:0000313" key="9">
    <source>
        <dbReference type="EMBL" id="KAK7390555.1"/>
    </source>
</evidence>
<dbReference type="Pfam" id="PF17917">
    <property type="entry name" value="RT_RNaseH"/>
    <property type="match status" value="1"/>
</dbReference>
<organism evidence="9 10">
    <name type="scientific">Psophocarpus tetragonolobus</name>
    <name type="common">Winged bean</name>
    <name type="synonym">Dolichos tetragonolobus</name>
    <dbReference type="NCBI Taxonomy" id="3891"/>
    <lineage>
        <taxon>Eukaryota</taxon>
        <taxon>Viridiplantae</taxon>
        <taxon>Streptophyta</taxon>
        <taxon>Embryophyta</taxon>
        <taxon>Tracheophyta</taxon>
        <taxon>Spermatophyta</taxon>
        <taxon>Magnoliopsida</taxon>
        <taxon>eudicotyledons</taxon>
        <taxon>Gunneridae</taxon>
        <taxon>Pentapetalae</taxon>
        <taxon>rosids</taxon>
        <taxon>fabids</taxon>
        <taxon>Fabales</taxon>
        <taxon>Fabaceae</taxon>
        <taxon>Papilionoideae</taxon>
        <taxon>50 kb inversion clade</taxon>
        <taxon>NPAAA clade</taxon>
        <taxon>indigoferoid/millettioid clade</taxon>
        <taxon>Phaseoleae</taxon>
        <taxon>Psophocarpus</taxon>
    </lineage>
</organism>
<dbReference type="GO" id="GO:0016787">
    <property type="term" value="F:hydrolase activity"/>
    <property type="evidence" value="ECO:0007669"/>
    <property type="project" value="UniProtKB-KW"/>
</dbReference>
<dbReference type="GO" id="GO:0003964">
    <property type="term" value="F:RNA-directed DNA polymerase activity"/>
    <property type="evidence" value="ECO:0007669"/>
    <property type="project" value="UniProtKB-KW"/>
</dbReference>
<dbReference type="AlphaFoldDB" id="A0AAN9XFR0"/>
<evidence type="ECO:0000259" key="7">
    <source>
        <dbReference type="Pfam" id="PF03732"/>
    </source>
</evidence>